<organism evidence="13 14">
    <name type="scientific">Pisum sativum</name>
    <name type="common">Garden pea</name>
    <name type="synonym">Lathyrus oleraceus</name>
    <dbReference type="NCBI Taxonomy" id="3888"/>
    <lineage>
        <taxon>Eukaryota</taxon>
        <taxon>Viridiplantae</taxon>
        <taxon>Streptophyta</taxon>
        <taxon>Embryophyta</taxon>
        <taxon>Tracheophyta</taxon>
        <taxon>Spermatophyta</taxon>
        <taxon>Magnoliopsida</taxon>
        <taxon>eudicotyledons</taxon>
        <taxon>Gunneridae</taxon>
        <taxon>Pentapetalae</taxon>
        <taxon>rosids</taxon>
        <taxon>fabids</taxon>
        <taxon>Fabales</taxon>
        <taxon>Fabaceae</taxon>
        <taxon>Papilionoideae</taxon>
        <taxon>50 kb inversion clade</taxon>
        <taxon>NPAAA clade</taxon>
        <taxon>Hologalegina</taxon>
        <taxon>IRL clade</taxon>
        <taxon>Fabeae</taxon>
        <taxon>Lathyrus</taxon>
    </lineage>
</organism>
<reference evidence="13 14" key="1">
    <citation type="journal article" date="2022" name="Nat. Genet.">
        <title>Improved pea reference genome and pan-genome highlight genomic features and evolutionary characteristics.</title>
        <authorList>
            <person name="Yang T."/>
            <person name="Liu R."/>
            <person name="Luo Y."/>
            <person name="Hu S."/>
            <person name="Wang D."/>
            <person name="Wang C."/>
            <person name="Pandey M.K."/>
            <person name="Ge S."/>
            <person name="Xu Q."/>
            <person name="Li N."/>
            <person name="Li G."/>
            <person name="Huang Y."/>
            <person name="Saxena R.K."/>
            <person name="Ji Y."/>
            <person name="Li M."/>
            <person name="Yan X."/>
            <person name="He Y."/>
            <person name="Liu Y."/>
            <person name="Wang X."/>
            <person name="Xiang C."/>
            <person name="Varshney R.K."/>
            <person name="Ding H."/>
            <person name="Gao S."/>
            <person name="Zong X."/>
        </authorList>
    </citation>
    <scope>NUCLEOTIDE SEQUENCE [LARGE SCALE GENOMIC DNA]</scope>
    <source>
        <strain evidence="13 14">cv. Zhongwan 6</strain>
    </source>
</reference>
<protein>
    <recommendedName>
        <fullName evidence="5">phosphoglycerate kinase</fullName>
        <ecNumber evidence="5">2.7.2.3</ecNumber>
    </recommendedName>
</protein>
<dbReference type="GO" id="GO:0005576">
    <property type="term" value="C:extracellular region"/>
    <property type="evidence" value="ECO:0007669"/>
    <property type="project" value="UniProtKB-SubCell"/>
</dbReference>
<keyword evidence="10" id="KW-0067">ATP-binding</keyword>
<dbReference type="Gramene" id="Psat05G0689500-T1">
    <property type="protein sequence ID" value="KAI5411997.1"/>
    <property type="gene ID" value="KIW84_056895"/>
</dbReference>
<evidence type="ECO:0000256" key="1">
    <source>
        <dbReference type="ARBA" id="ARBA00001946"/>
    </source>
</evidence>
<dbReference type="EMBL" id="JAMSHJ010000005">
    <property type="protein sequence ID" value="KAI5411997.1"/>
    <property type="molecule type" value="Genomic_DNA"/>
</dbReference>
<comment type="caution">
    <text evidence="13">The sequence shown here is derived from an EMBL/GenBank/DDBJ whole genome shotgun (WGS) entry which is preliminary data.</text>
</comment>
<proteinExistence type="inferred from homology"/>
<name>A0A9D5AHE7_PEA</name>
<keyword evidence="9" id="KW-0418">Kinase</keyword>
<comment type="similarity">
    <text evidence="3">Belongs to the phosphoglycerate kinase family.</text>
</comment>
<dbReference type="GO" id="GO:0006508">
    <property type="term" value="P:proteolysis"/>
    <property type="evidence" value="ECO:0007669"/>
    <property type="project" value="InterPro"/>
</dbReference>
<dbReference type="EC" id="2.7.2.3" evidence="5"/>
<evidence type="ECO:0000256" key="3">
    <source>
        <dbReference type="ARBA" id="ARBA00008982"/>
    </source>
</evidence>
<dbReference type="PANTHER" id="PTHR10795">
    <property type="entry name" value="PROPROTEIN CONVERTASE SUBTILISIN/KEXIN"/>
    <property type="match status" value="1"/>
</dbReference>
<keyword evidence="11" id="KW-0460">Magnesium</keyword>
<dbReference type="InterPro" id="IPR045051">
    <property type="entry name" value="SBT"/>
</dbReference>
<dbReference type="GO" id="GO:0004618">
    <property type="term" value="F:phosphoglycerate kinase activity"/>
    <property type="evidence" value="ECO:0007669"/>
    <property type="project" value="UniProtKB-EC"/>
</dbReference>
<gene>
    <name evidence="13" type="ORF">KIW84_056895</name>
</gene>
<evidence type="ECO:0000256" key="4">
    <source>
        <dbReference type="ARBA" id="ARBA00011073"/>
    </source>
</evidence>
<dbReference type="InterPro" id="IPR000209">
    <property type="entry name" value="Peptidase_S8/S53_dom"/>
</dbReference>
<dbReference type="Pfam" id="PF00162">
    <property type="entry name" value="PGK"/>
    <property type="match status" value="1"/>
</dbReference>
<sequence>MIGHRNEDGLVDVSKYCFDASLDVVDHKKYVSTDASDGSSRERLLGSFKKIVDCDATQKQNLLSTFEMPLDIIIDKCLIQEIMVEYNYVRKLIINVLKEAFKLQEHLLALRRNIPSSFEIFNSVTSVTNLLDPSISLLAAFGGDTVKIFYASDKLFDSSVIPAILVPLASLLLLDFKSIKPNGITQITVSESATNRGVLVVSPAGNEGILSSATNLAPWMLIVAVSSTDRDFTSVIMLENGAKVTGESLSLFEMNASSRIISALQAFAGYFTPYQSIEAREINVEALEGLVARSPNLKSLSGADVLSAMDDAIHDGVDILSLSLGPNPPQPNYFEDAVSVGAFHVFQKGILVSAFAGNSVFPRTACNVAPWTLTVAASTLDGEFSSNIYLGNSKVLKGFSLNPIKMEYSHGDTWKFSRNIEILQRPFAAIVGGSKVSSKIGVIESLLEKVDMLLLGGGMIFTFHEAKSLLVGSSLVEEDKLDLATTLLKPRQMGCRSCYR</sequence>
<keyword evidence="14" id="KW-1185">Reference proteome</keyword>
<evidence type="ECO:0000256" key="7">
    <source>
        <dbReference type="ARBA" id="ARBA00022729"/>
    </source>
</evidence>
<dbReference type="SUPFAM" id="SSF52743">
    <property type="entry name" value="Subtilisin-like"/>
    <property type="match status" value="1"/>
</dbReference>
<dbReference type="InterPro" id="IPR001576">
    <property type="entry name" value="Phosphoglycerate_kinase"/>
</dbReference>
<evidence type="ECO:0000256" key="2">
    <source>
        <dbReference type="ARBA" id="ARBA00004613"/>
    </source>
</evidence>
<dbReference type="SUPFAM" id="SSF53748">
    <property type="entry name" value="Phosphoglycerate kinase"/>
    <property type="match status" value="1"/>
</dbReference>
<dbReference type="InterPro" id="IPR036043">
    <property type="entry name" value="Phosphoglycerate_kinase_sf"/>
</dbReference>
<comment type="subcellular location">
    <subcellularLocation>
        <location evidence="2">Secreted</location>
    </subcellularLocation>
</comment>
<dbReference type="GO" id="GO:0005524">
    <property type="term" value="F:ATP binding"/>
    <property type="evidence" value="ECO:0007669"/>
    <property type="project" value="UniProtKB-KW"/>
</dbReference>
<feature type="domain" description="Peptidase S8/S53" evidence="12">
    <location>
        <begin position="296"/>
        <end position="379"/>
    </location>
</feature>
<dbReference type="Pfam" id="PF00082">
    <property type="entry name" value="Peptidase_S8"/>
    <property type="match status" value="1"/>
</dbReference>
<evidence type="ECO:0000313" key="14">
    <source>
        <dbReference type="Proteomes" id="UP001058974"/>
    </source>
</evidence>
<evidence type="ECO:0000256" key="11">
    <source>
        <dbReference type="ARBA" id="ARBA00022842"/>
    </source>
</evidence>
<dbReference type="Gene3D" id="3.40.50.1260">
    <property type="entry name" value="Phosphoglycerate kinase, N-terminal domain"/>
    <property type="match status" value="1"/>
</dbReference>
<dbReference type="AlphaFoldDB" id="A0A9D5AHE7"/>
<evidence type="ECO:0000256" key="10">
    <source>
        <dbReference type="ARBA" id="ARBA00022840"/>
    </source>
</evidence>
<keyword evidence="8" id="KW-0547">Nucleotide-binding</keyword>
<comment type="cofactor">
    <cofactor evidence="1">
        <name>Mg(2+)</name>
        <dbReference type="ChEBI" id="CHEBI:18420"/>
    </cofactor>
</comment>
<comment type="similarity">
    <text evidence="4">Belongs to the peptidase S8 family.</text>
</comment>
<evidence type="ECO:0000256" key="8">
    <source>
        <dbReference type="ARBA" id="ARBA00022741"/>
    </source>
</evidence>
<evidence type="ECO:0000256" key="5">
    <source>
        <dbReference type="ARBA" id="ARBA00013061"/>
    </source>
</evidence>
<evidence type="ECO:0000259" key="12">
    <source>
        <dbReference type="Pfam" id="PF00082"/>
    </source>
</evidence>
<dbReference type="Proteomes" id="UP001058974">
    <property type="component" value="Chromosome 5"/>
</dbReference>
<evidence type="ECO:0000256" key="6">
    <source>
        <dbReference type="ARBA" id="ARBA00022679"/>
    </source>
</evidence>
<dbReference type="Gene3D" id="3.50.30.30">
    <property type="match status" value="2"/>
</dbReference>
<dbReference type="GO" id="GO:0006096">
    <property type="term" value="P:glycolytic process"/>
    <property type="evidence" value="ECO:0007669"/>
    <property type="project" value="InterPro"/>
</dbReference>
<evidence type="ECO:0000313" key="13">
    <source>
        <dbReference type="EMBL" id="KAI5411997.1"/>
    </source>
</evidence>
<keyword evidence="7" id="KW-0732">Signal</keyword>
<dbReference type="InterPro" id="IPR015824">
    <property type="entry name" value="Phosphoglycerate_kinase_N"/>
</dbReference>
<dbReference type="GO" id="GO:0004252">
    <property type="term" value="F:serine-type endopeptidase activity"/>
    <property type="evidence" value="ECO:0007669"/>
    <property type="project" value="InterPro"/>
</dbReference>
<accession>A0A9D5AHE7</accession>
<dbReference type="Gene3D" id="3.40.50.200">
    <property type="entry name" value="Peptidase S8/S53 domain"/>
    <property type="match status" value="2"/>
</dbReference>
<evidence type="ECO:0000256" key="9">
    <source>
        <dbReference type="ARBA" id="ARBA00022777"/>
    </source>
</evidence>
<dbReference type="InterPro" id="IPR036852">
    <property type="entry name" value="Peptidase_S8/S53_dom_sf"/>
</dbReference>
<keyword evidence="6" id="KW-0808">Transferase</keyword>